<dbReference type="Proteomes" id="UP000192247">
    <property type="component" value="Unassembled WGS sequence"/>
</dbReference>
<dbReference type="InParanoid" id="A0A1V9XDI5"/>
<reference evidence="1 2" key="1">
    <citation type="journal article" date="2017" name="Gigascience">
        <title>Draft genome of the honey bee ectoparasitic mite, Tropilaelaps mercedesae, is shaped by the parasitic life history.</title>
        <authorList>
            <person name="Dong X."/>
            <person name="Armstrong S.D."/>
            <person name="Xia D."/>
            <person name="Makepeace B.L."/>
            <person name="Darby A.C."/>
            <person name="Kadowaki T."/>
        </authorList>
    </citation>
    <scope>NUCLEOTIDE SEQUENCE [LARGE SCALE GENOMIC DNA]</scope>
    <source>
        <strain evidence="1">Wuxi-XJTLU</strain>
    </source>
</reference>
<evidence type="ECO:0000313" key="1">
    <source>
        <dbReference type="EMBL" id="OQR71594.1"/>
    </source>
</evidence>
<organism evidence="1 2">
    <name type="scientific">Tropilaelaps mercedesae</name>
    <dbReference type="NCBI Taxonomy" id="418985"/>
    <lineage>
        <taxon>Eukaryota</taxon>
        <taxon>Metazoa</taxon>
        <taxon>Ecdysozoa</taxon>
        <taxon>Arthropoda</taxon>
        <taxon>Chelicerata</taxon>
        <taxon>Arachnida</taxon>
        <taxon>Acari</taxon>
        <taxon>Parasitiformes</taxon>
        <taxon>Mesostigmata</taxon>
        <taxon>Gamasina</taxon>
        <taxon>Dermanyssoidea</taxon>
        <taxon>Laelapidae</taxon>
        <taxon>Tropilaelaps</taxon>
    </lineage>
</organism>
<name>A0A1V9XDI5_9ACAR</name>
<comment type="caution">
    <text evidence="1">The sequence shown here is derived from an EMBL/GenBank/DDBJ whole genome shotgun (WGS) entry which is preliminary data.</text>
</comment>
<sequence length="80" mass="9180">MIASNTLCNPHFQLCNFECQREITRALCNCTPQAYPFLNKLSENVCDPNVTAECVQTRSKARYNIECPNRCRQACEYVSL</sequence>
<protein>
    <submittedName>
        <fullName evidence="1">Uncharacterized protein</fullName>
    </submittedName>
</protein>
<accession>A0A1V9XDI5</accession>
<dbReference type="AlphaFoldDB" id="A0A1V9XDI5"/>
<keyword evidence="2" id="KW-1185">Reference proteome</keyword>
<gene>
    <name evidence="1" type="ORF">BIW11_03940</name>
</gene>
<proteinExistence type="predicted"/>
<dbReference type="EMBL" id="MNPL01014140">
    <property type="protein sequence ID" value="OQR71594.1"/>
    <property type="molecule type" value="Genomic_DNA"/>
</dbReference>
<evidence type="ECO:0000313" key="2">
    <source>
        <dbReference type="Proteomes" id="UP000192247"/>
    </source>
</evidence>